<evidence type="ECO:0000313" key="3">
    <source>
        <dbReference type="Proteomes" id="UP000580051"/>
    </source>
</evidence>
<evidence type="ECO:0008006" key="5">
    <source>
        <dbReference type="Google" id="ProtNLM"/>
    </source>
</evidence>
<keyword evidence="4" id="KW-1185">Reference proteome</keyword>
<comment type="caution">
    <text evidence="1">The sequence shown here is derived from an EMBL/GenBank/DDBJ whole genome shotgun (WGS) entry which is preliminary data.</text>
</comment>
<dbReference type="Proteomes" id="UP000580051">
    <property type="component" value="Unassembled WGS sequence"/>
</dbReference>
<dbReference type="Proteomes" id="UP000591948">
    <property type="component" value="Unassembled WGS sequence"/>
</dbReference>
<evidence type="ECO:0000313" key="1">
    <source>
        <dbReference type="EMBL" id="GFP21369.1"/>
    </source>
</evidence>
<gene>
    <name evidence="1" type="ORF">HKBW3S06_00595</name>
    <name evidence="2" type="ORF">HKBW3S33_00665</name>
</gene>
<organism evidence="1 3">
    <name type="scientific">Candidatus Hakubella thermalkaliphila</name>
    <dbReference type="NCBI Taxonomy" id="2754717"/>
    <lineage>
        <taxon>Bacteria</taxon>
        <taxon>Bacillati</taxon>
        <taxon>Actinomycetota</taxon>
        <taxon>Actinomycetota incertae sedis</taxon>
        <taxon>Candidatus Hakubellales</taxon>
        <taxon>Candidatus Hakubellaceae</taxon>
        <taxon>Candidatus Hakubella</taxon>
    </lineage>
</organism>
<proteinExistence type="predicted"/>
<sequence>MHLTALLDEYTFRFNRRTSRSRDKLFYRLVQQAVAIDPVLAKDI</sequence>
<dbReference type="EMBL" id="BLRY01000023">
    <property type="protein sequence ID" value="GFP27251.1"/>
    <property type="molecule type" value="Genomic_DNA"/>
</dbReference>
<name>A0A6V8NLX8_9ACTN</name>
<accession>A0A6V8NLX8</accession>
<evidence type="ECO:0000313" key="4">
    <source>
        <dbReference type="Proteomes" id="UP000591948"/>
    </source>
</evidence>
<dbReference type="AlphaFoldDB" id="A0A6V8NLX8"/>
<evidence type="ECO:0000313" key="2">
    <source>
        <dbReference type="EMBL" id="GFP27251.1"/>
    </source>
</evidence>
<dbReference type="EMBL" id="BLRV01000040">
    <property type="protein sequence ID" value="GFP21369.1"/>
    <property type="molecule type" value="Genomic_DNA"/>
</dbReference>
<protein>
    <recommendedName>
        <fullName evidence="5">ISXO2-like transposase domain-containing protein</fullName>
    </recommendedName>
</protein>
<reference evidence="3 4" key="1">
    <citation type="journal article" date="2020" name="Front. Microbiol.">
        <title>Single-cell genomics of novel Actinobacteria with the Wood-Ljungdahl pathway discovered in a serpentinizing system.</title>
        <authorList>
            <person name="Merino N."/>
            <person name="Kawai M."/>
            <person name="Boyd E.S."/>
            <person name="Colman D.R."/>
            <person name="McGlynn S.E."/>
            <person name="Nealson K.H."/>
            <person name="Kurokawa K."/>
            <person name="Hongoh Y."/>
        </authorList>
    </citation>
    <scope>NUCLEOTIDE SEQUENCE [LARGE SCALE GENOMIC DNA]</scope>
    <source>
        <strain evidence="1 3">S06</strain>
        <strain evidence="2 4">S33</strain>
    </source>
</reference>